<evidence type="ECO:0000313" key="4">
    <source>
        <dbReference type="Proteomes" id="UP000242754"/>
    </source>
</evidence>
<evidence type="ECO:0000313" key="3">
    <source>
        <dbReference type="EMBL" id="CZQ94860.1"/>
    </source>
</evidence>
<evidence type="ECO:0000256" key="1">
    <source>
        <dbReference type="SAM" id="MobiDB-lite"/>
    </source>
</evidence>
<dbReference type="STRING" id="140314.SAMN04488076_10947"/>
<dbReference type="EMBL" id="FJNE01000005">
    <property type="protein sequence ID" value="CZQ94860.1"/>
    <property type="molecule type" value="Genomic_DNA"/>
</dbReference>
<name>A0A143YNU7_9LACT</name>
<feature type="compositionally biased region" description="Basic and acidic residues" evidence="1">
    <location>
        <begin position="9"/>
        <end position="23"/>
    </location>
</feature>
<feature type="compositionally biased region" description="Basic and acidic residues" evidence="1">
    <location>
        <begin position="79"/>
        <end position="94"/>
    </location>
</feature>
<sequence length="129" mass="14453">MSNPKKPLITRERYREYQKEQTKKSASPSKAGTEIIKGKVDAIKTPLGSTGKEPISRKKENPGTQSNGNNASRKSQTAVKKEPKKSDKKTKDLRLTSKEKGRQLDIFLNKAIVFVILLIILVFVIAFIL</sequence>
<keyword evidence="2" id="KW-0472">Membrane</keyword>
<feature type="compositionally biased region" description="Polar residues" evidence="1">
    <location>
        <begin position="62"/>
        <end position="78"/>
    </location>
</feature>
<proteinExistence type="predicted"/>
<protein>
    <submittedName>
        <fullName evidence="3">Uncharacterized protein</fullName>
    </submittedName>
</protein>
<feature type="transmembrane region" description="Helical" evidence="2">
    <location>
        <begin position="107"/>
        <end position="128"/>
    </location>
</feature>
<gene>
    <name evidence="3" type="ORF">Tpal_1806</name>
</gene>
<keyword evidence="2" id="KW-1133">Transmembrane helix</keyword>
<accession>A0A143YNU7</accession>
<dbReference type="AlphaFoldDB" id="A0A143YNU7"/>
<dbReference type="RefSeq" id="WP_087033378.1">
    <property type="nucleotide sequence ID" value="NZ_FJNE01000005.1"/>
</dbReference>
<evidence type="ECO:0000256" key="2">
    <source>
        <dbReference type="SAM" id="Phobius"/>
    </source>
</evidence>
<keyword evidence="2" id="KW-0812">Transmembrane</keyword>
<keyword evidence="4" id="KW-1185">Reference proteome</keyword>
<organism evidence="3 4">
    <name type="scientific">Trichococcus palustris</name>
    <dbReference type="NCBI Taxonomy" id="140314"/>
    <lineage>
        <taxon>Bacteria</taxon>
        <taxon>Bacillati</taxon>
        <taxon>Bacillota</taxon>
        <taxon>Bacilli</taxon>
        <taxon>Lactobacillales</taxon>
        <taxon>Carnobacteriaceae</taxon>
        <taxon>Trichococcus</taxon>
    </lineage>
</organism>
<reference evidence="3 4" key="1">
    <citation type="submission" date="2016-02" db="EMBL/GenBank/DDBJ databases">
        <authorList>
            <person name="Wen L."/>
            <person name="He K."/>
            <person name="Yang H."/>
        </authorList>
    </citation>
    <scope>NUCLEOTIDE SEQUENCE [LARGE SCALE GENOMIC DNA]</scope>
    <source>
        <strain evidence="3">Trichococcus palustris</strain>
    </source>
</reference>
<dbReference type="Proteomes" id="UP000242754">
    <property type="component" value="Unassembled WGS sequence"/>
</dbReference>
<feature type="region of interest" description="Disordered" evidence="1">
    <location>
        <begin position="1"/>
        <end position="94"/>
    </location>
</feature>
<dbReference type="OrthoDB" id="2166420at2"/>